<evidence type="ECO:0000313" key="3">
    <source>
        <dbReference type="Proteomes" id="UP000738325"/>
    </source>
</evidence>
<dbReference type="Proteomes" id="UP000738325">
    <property type="component" value="Unassembled WGS sequence"/>
</dbReference>
<feature type="region of interest" description="Disordered" evidence="1">
    <location>
        <begin position="308"/>
        <end position="334"/>
    </location>
</feature>
<evidence type="ECO:0000313" key="2">
    <source>
        <dbReference type="EMBL" id="KAG0320366.1"/>
    </source>
</evidence>
<organism evidence="2 3">
    <name type="scientific">Dissophora globulifera</name>
    <dbReference type="NCBI Taxonomy" id="979702"/>
    <lineage>
        <taxon>Eukaryota</taxon>
        <taxon>Fungi</taxon>
        <taxon>Fungi incertae sedis</taxon>
        <taxon>Mucoromycota</taxon>
        <taxon>Mortierellomycotina</taxon>
        <taxon>Mortierellomycetes</taxon>
        <taxon>Mortierellales</taxon>
        <taxon>Mortierellaceae</taxon>
        <taxon>Dissophora</taxon>
    </lineage>
</organism>
<dbReference type="Gene3D" id="3.80.10.10">
    <property type="entry name" value="Ribonuclease Inhibitor"/>
    <property type="match status" value="1"/>
</dbReference>
<sequence length="665" mass="76090">MTSTHLHPLDIPEIIALVGQFIPLWSFSKDVYTRTSLIRDVFEPQDLLSAALVNRAFHHTLTPLLWQVYDDSLVYDSDNDKSRDSYLAKLRSGSRHICIPSNILFSHCHHFRIFYNTFRALFKIRFPPPRQYTWFTETCTDLRELTLSRWVKDRFAWQIIAKNPALRLLSWESSGKFWPAMRQRDYDALSVLHKLESLHLSWFTIDLARLCEAVLRRNATSLKELSFRDVAGFDSEAAWGPILGRSHSDQENKGNQGGDHQRDGGENAMTVSARPGILLSNLKTLRLDCAWDETISIESLISEGLNDEGFGYSSDEDERDSADELYDDTDEDDPHRTDIRIDNTALPGLFRCCPALEILFWQPREEIDMNRISQSLREYCPRFDTIRRIDSFLYFRNELTSNEDDCVLLIQGCTPPLSLLSATSSLSIDDDDVSSEPKRDVRGQGLKYFEVGLSFLNAAITSALLVHASSLQDIKLDLCDDNKINFENAGRLLQYCPGLKRFSIQVTMVRSAPQDGLLLFQHEWGCQQLESLHLLGIAEPREYSHFFANYQDDQDEQEVQEQAQPEEQGQGHDLEQSQEQIEAFEHSQLLVSSKTTGTAASNTKYIAFTPAHWRAVSKPSINGRYRLKSPVGTVFRRALFERADTMPNLVDLILNGIPYKRDNSN</sequence>
<comment type="caution">
    <text evidence="2">The sequence shown here is derived from an EMBL/GenBank/DDBJ whole genome shotgun (WGS) entry which is preliminary data.</text>
</comment>
<proteinExistence type="predicted"/>
<feature type="compositionally biased region" description="Acidic residues" evidence="1">
    <location>
        <begin position="314"/>
        <end position="332"/>
    </location>
</feature>
<feature type="region of interest" description="Disordered" evidence="1">
    <location>
        <begin position="554"/>
        <end position="577"/>
    </location>
</feature>
<protein>
    <submittedName>
        <fullName evidence="2">Uncharacterized protein</fullName>
    </submittedName>
</protein>
<dbReference type="AlphaFoldDB" id="A0A9P6UUZ1"/>
<gene>
    <name evidence="2" type="ORF">BGZ99_004558</name>
</gene>
<dbReference type="OrthoDB" id="2379892at2759"/>
<name>A0A9P6UUZ1_9FUNG</name>
<dbReference type="InterPro" id="IPR032675">
    <property type="entry name" value="LRR_dom_sf"/>
</dbReference>
<reference evidence="2" key="1">
    <citation type="journal article" date="2020" name="Fungal Divers.">
        <title>Resolving the Mortierellaceae phylogeny through synthesis of multi-gene phylogenetics and phylogenomics.</title>
        <authorList>
            <person name="Vandepol N."/>
            <person name="Liber J."/>
            <person name="Desiro A."/>
            <person name="Na H."/>
            <person name="Kennedy M."/>
            <person name="Barry K."/>
            <person name="Grigoriev I.V."/>
            <person name="Miller A.N."/>
            <person name="O'Donnell K."/>
            <person name="Stajich J.E."/>
            <person name="Bonito G."/>
        </authorList>
    </citation>
    <scope>NUCLEOTIDE SEQUENCE</scope>
    <source>
        <strain evidence="2">REB-010B</strain>
    </source>
</reference>
<dbReference type="SUPFAM" id="SSF52047">
    <property type="entry name" value="RNI-like"/>
    <property type="match status" value="1"/>
</dbReference>
<accession>A0A9P6UUZ1</accession>
<feature type="region of interest" description="Disordered" evidence="1">
    <location>
        <begin position="244"/>
        <end position="268"/>
    </location>
</feature>
<evidence type="ECO:0000256" key="1">
    <source>
        <dbReference type="SAM" id="MobiDB-lite"/>
    </source>
</evidence>
<dbReference type="EMBL" id="JAAAIP010000286">
    <property type="protein sequence ID" value="KAG0320366.1"/>
    <property type="molecule type" value="Genomic_DNA"/>
</dbReference>
<keyword evidence="3" id="KW-1185">Reference proteome</keyword>